<proteinExistence type="predicted"/>
<evidence type="ECO:0000313" key="1">
    <source>
        <dbReference type="EMBL" id="KAK5953100.1"/>
    </source>
</evidence>
<name>A0AAN8EPD0_9EURO</name>
<reference evidence="1 2" key="1">
    <citation type="submission" date="2022-12" db="EMBL/GenBank/DDBJ databases">
        <title>Genomic features and morphological characterization of a novel Knufia sp. strain isolated from spacecraft assembly facility.</title>
        <authorList>
            <person name="Teixeira M."/>
            <person name="Chander A.M."/>
            <person name="Stajich J.E."/>
            <person name="Venkateswaran K."/>
        </authorList>
    </citation>
    <scope>NUCLEOTIDE SEQUENCE [LARGE SCALE GENOMIC DNA]</scope>
    <source>
        <strain evidence="1 2">FJI-L2-BK-P2</strain>
    </source>
</reference>
<organism evidence="1 2">
    <name type="scientific">Knufia fluminis</name>
    <dbReference type="NCBI Taxonomy" id="191047"/>
    <lineage>
        <taxon>Eukaryota</taxon>
        <taxon>Fungi</taxon>
        <taxon>Dikarya</taxon>
        <taxon>Ascomycota</taxon>
        <taxon>Pezizomycotina</taxon>
        <taxon>Eurotiomycetes</taxon>
        <taxon>Chaetothyriomycetidae</taxon>
        <taxon>Chaetothyriales</taxon>
        <taxon>Trichomeriaceae</taxon>
        <taxon>Knufia</taxon>
    </lineage>
</organism>
<sequence length="308" mass="35250">MWSDLPLELRLQVLKYHFRGLRIRFGRKRSKSLTNDVFALLAVSKSFVSREEVLISMFENAQVILYATRHIGPMRASLTGYQSRTLRSLCLPLDIRPSSSCLRLSLADLKTRFPRLQSLHFIRAGDPRTFHGLHSRFHVTHQSELFALVNGNDTCPGDTNPIPSLGQDQLKYDIAADLEDNSVPKEIAQSMVAYSLGCKPRADDRCPPRPDPWKVQILAAAALEGIEVTLLMNFWVSSFEPKRWGTTWLIRDATFSTRDMCVRFRLRGVDVAVPQVFEGDMAVDETAVKQWRDYEAAEWRREFMADNM</sequence>
<dbReference type="EMBL" id="JAKLMC020000012">
    <property type="protein sequence ID" value="KAK5953100.1"/>
    <property type="molecule type" value="Genomic_DNA"/>
</dbReference>
<keyword evidence="2" id="KW-1185">Reference proteome</keyword>
<gene>
    <name evidence="1" type="ORF">OHC33_005668</name>
</gene>
<evidence type="ECO:0000313" key="2">
    <source>
        <dbReference type="Proteomes" id="UP001316803"/>
    </source>
</evidence>
<comment type="caution">
    <text evidence="1">The sequence shown here is derived from an EMBL/GenBank/DDBJ whole genome shotgun (WGS) entry which is preliminary data.</text>
</comment>
<dbReference type="Proteomes" id="UP001316803">
    <property type="component" value="Unassembled WGS sequence"/>
</dbReference>
<accession>A0AAN8EPD0</accession>
<protein>
    <submittedName>
        <fullName evidence="1">Uncharacterized protein</fullName>
    </submittedName>
</protein>
<dbReference type="AlphaFoldDB" id="A0AAN8EPD0"/>